<comment type="caution">
    <text evidence="1">The sequence shown here is derived from an EMBL/GenBank/DDBJ whole genome shotgun (WGS) entry which is preliminary data.</text>
</comment>
<evidence type="ECO:0000313" key="2">
    <source>
        <dbReference type="Proteomes" id="UP001437574"/>
    </source>
</evidence>
<proteinExistence type="predicted"/>
<gene>
    <name evidence="1" type="ORF">LATKL145_01690</name>
</gene>
<name>A0ABC9VK00_LACAM</name>
<sequence>MTIYEMFVQMWQLDYQMKLVGFDKVYFQNLVKSGQLKAEDYQKIVGEAYERTDNQVSGAPQA</sequence>
<reference evidence="2" key="2">
    <citation type="submission" date="2024-01" db="EMBL/GenBank/DDBJ databases">
        <title>Draft genome sequence of Lactobacillus amylovorus strain TKL145.</title>
        <authorList>
            <person name="Tohno M."/>
            <person name="Tanizawa Y."/>
        </authorList>
    </citation>
    <scope>NUCLEOTIDE SEQUENCE [LARGE SCALE GENOMIC DNA]</scope>
    <source>
        <strain evidence="2">TKL145</strain>
    </source>
</reference>
<protein>
    <recommendedName>
        <fullName evidence="3">XkdX family protein</fullName>
    </recommendedName>
</protein>
<organism evidence="1 2">
    <name type="scientific">Lactobacillus amylovorus subsp. animalium</name>
    <dbReference type="NCBI Taxonomy" id="3378536"/>
    <lineage>
        <taxon>Bacteria</taxon>
        <taxon>Bacillati</taxon>
        <taxon>Bacillota</taxon>
        <taxon>Bacilli</taxon>
        <taxon>Lactobacillales</taxon>
        <taxon>Lactobacillaceae</taxon>
        <taxon>Lactobacillus</taxon>
    </lineage>
</organism>
<evidence type="ECO:0000313" key="1">
    <source>
        <dbReference type="EMBL" id="GAA0041759.1"/>
    </source>
</evidence>
<dbReference type="AlphaFoldDB" id="A0ABC9VK00"/>
<dbReference type="RefSeq" id="WP_353302407.1">
    <property type="nucleotide sequence ID" value="NZ_BAAAAK010000001.1"/>
</dbReference>
<dbReference type="EMBL" id="BAAAAK010000001">
    <property type="protein sequence ID" value="GAA0041759.1"/>
    <property type="molecule type" value="Genomic_DNA"/>
</dbReference>
<evidence type="ECO:0008006" key="3">
    <source>
        <dbReference type="Google" id="ProtNLM"/>
    </source>
</evidence>
<dbReference type="Proteomes" id="UP001437574">
    <property type="component" value="Unassembled WGS sequence"/>
</dbReference>
<reference evidence="1 2" key="1">
    <citation type="journal article" date="2024" name="Int. J. Syst. Evol. Microbiol.">
        <title>Proposal of Lactobacillus amylovorus subsp. animalis subsp. nov. and an emended description of Lactobacillus amylovorus.</title>
        <authorList>
            <person name="Yamane K."/>
            <person name="Tanizawa Y."/>
            <person name="Kobayashi H."/>
            <person name="Kamizono T."/>
            <person name="Kojima Y."/>
            <person name="Takagi H."/>
            <person name="Tohno M."/>
        </authorList>
    </citation>
    <scope>NUCLEOTIDE SEQUENCE [LARGE SCALE GENOMIC DNA]</scope>
    <source>
        <strain evidence="1 2">TKL145</strain>
    </source>
</reference>
<accession>A0ABC9VK00</accession>